<dbReference type="eggNOG" id="COG1596">
    <property type="taxonomic scope" value="Bacteria"/>
</dbReference>
<keyword evidence="11" id="KW-0472">Membrane</keyword>
<evidence type="ECO:0000256" key="4">
    <source>
        <dbReference type="ARBA" id="ARBA00022452"/>
    </source>
</evidence>
<gene>
    <name evidence="17" type="ordered locus">Cag_0648</name>
</gene>
<protein>
    <submittedName>
        <fullName evidence="17">Periplasmic protein involved in polysaccharide export-like protein</fullName>
    </submittedName>
</protein>
<evidence type="ECO:0000256" key="2">
    <source>
        <dbReference type="ARBA" id="ARBA00009450"/>
    </source>
</evidence>
<keyword evidence="10" id="KW-0626">Porin</keyword>
<dbReference type="AlphaFoldDB" id="Q3ASV4"/>
<dbReference type="OrthoDB" id="662756at2"/>
<proteinExistence type="inferred from homology"/>
<feature type="domain" description="SLBB" evidence="16">
    <location>
        <begin position="153"/>
        <end position="233"/>
    </location>
</feature>
<name>Q3ASV4_CHLCH</name>
<keyword evidence="14" id="KW-0449">Lipoprotein</keyword>
<keyword evidence="6" id="KW-0812">Transmembrane</keyword>
<dbReference type="Gene3D" id="3.30.1950.10">
    <property type="entry name" value="wza like domain"/>
    <property type="match status" value="1"/>
</dbReference>
<dbReference type="GO" id="GO:0015288">
    <property type="term" value="F:porin activity"/>
    <property type="evidence" value="ECO:0007669"/>
    <property type="project" value="UniProtKB-KW"/>
</dbReference>
<keyword evidence="4" id="KW-1134">Transmembrane beta strand</keyword>
<organism evidence="17">
    <name type="scientific">Chlorobium chlorochromatii (strain CaD3)</name>
    <dbReference type="NCBI Taxonomy" id="340177"/>
    <lineage>
        <taxon>Bacteria</taxon>
        <taxon>Pseudomonadati</taxon>
        <taxon>Chlorobiota</taxon>
        <taxon>Chlorobiia</taxon>
        <taxon>Chlorobiales</taxon>
        <taxon>Chlorobiaceae</taxon>
        <taxon>Chlorobium/Pelodictyon group</taxon>
        <taxon>Chlorobium</taxon>
    </lineage>
</organism>
<evidence type="ECO:0000256" key="7">
    <source>
        <dbReference type="ARBA" id="ARBA00022729"/>
    </source>
</evidence>
<evidence type="ECO:0000256" key="5">
    <source>
        <dbReference type="ARBA" id="ARBA00022597"/>
    </source>
</evidence>
<evidence type="ECO:0000256" key="14">
    <source>
        <dbReference type="ARBA" id="ARBA00023288"/>
    </source>
</evidence>
<evidence type="ECO:0000256" key="11">
    <source>
        <dbReference type="ARBA" id="ARBA00023136"/>
    </source>
</evidence>
<evidence type="ECO:0000256" key="12">
    <source>
        <dbReference type="ARBA" id="ARBA00023139"/>
    </source>
</evidence>
<keyword evidence="5" id="KW-0762">Sugar transport</keyword>
<evidence type="ECO:0000313" key="17">
    <source>
        <dbReference type="EMBL" id="ABB27921.1"/>
    </source>
</evidence>
<evidence type="ECO:0000256" key="10">
    <source>
        <dbReference type="ARBA" id="ARBA00023114"/>
    </source>
</evidence>
<dbReference type="PANTHER" id="PTHR33619">
    <property type="entry name" value="POLYSACCHARIDE EXPORT PROTEIN GFCE-RELATED"/>
    <property type="match status" value="1"/>
</dbReference>
<dbReference type="GO" id="GO:0009279">
    <property type="term" value="C:cell outer membrane"/>
    <property type="evidence" value="ECO:0007669"/>
    <property type="project" value="UniProtKB-SubCell"/>
</dbReference>
<dbReference type="Pfam" id="PF02563">
    <property type="entry name" value="Poly_export"/>
    <property type="match status" value="1"/>
</dbReference>
<dbReference type="PANTHER" id="PTHR33619:SF3">
    <property type="entry name" value="POLYSACCHARIDE EXPORT PROTEIN GFCE-RELATED"/>
    <property type="match status" value="1"/>
</dbReference>
<sequence length="270" mass="29848">MRQHRLFLHLFFVGSLALLLNGCASYRNLPAGSHQHITAKPNSTISREAVVIADPNSSQDSSYKPSDYRVGPNDVLYVNVSGKPEFIGTAGGSSSFKGYRVDGRGYIYLPIAGKVSVAGLPMYEVRQKIQEVMRRYFNDPWVVVEIAEYRTRQIFVFGAVKKPGPQVIPSLGINIAQALASADVQNSGQNYKKIRIIRSLSPTEGELLVVDFDSVLHGRSLPMQLQEGDIVYVPKSTLASWNTTISELLPSLQAFSAVLQPFVNIKYLQD</sequence>
<evidence type="ECO:0000259" key="16">
    <source>
        <dbReference type="Pfam" id="PF22461"/>
    </source>
</evidence>
<evidence type="ECO:0000256" key="9">
    <source>
        <dbReference type="ARBA" id="ARBA00023065"/>
    </source>
</evidence>
<keyword evidence="3" id="KW-0813">Transport</keyword>
<dbReference type="KEGG" id="cch:Cag_0648"/>
<dbReference type="InterPro" id="IPR049712">
    <property type="entry name" value="Poly_export"/>
</dbReference>
<evidence type="ECO:0000256" key="8">
    <source>
        <dbReference type="ARBA" id="ARBA00023047"/>
    </source>
</evidence>
<evidence type="ECO:0000256" key="3">
    <source>
        <dbReference type="ARBA" id="ARBA00022448"/>
    </source>
</evidence>
<keyword evidence="7" id="KW-0732">Signal</keyword>
<evidence type="ECO:0000256" key="1">
    <source>
        <dbReference type="ARBA" id="ARBA00004571"/>
    </source>
</evidence>
<feature type="domain" description="Polysaccharide export protein N-terminal" evidence="15">
    <location>
        <begin position="64"/>
        <end position="146"/>
    </location>
</feature>
<keyword evidence="12" id="KW-0564">Palmitate</keyword>
<comment type="subcellular location">
    <subcellularLocation>
        <location evidence="1">Cell outer membrane</location>
        <topology evidence="1">Multi-pass membrane protein</topology>
    </subcellularLocation>
</comment>
<reference evidence="17" key="1">
    <citation type="submission" date="2005-08" db="EMBL/GenBank/DDBJ databases">
        <title>Complete sequence of Chlorobium chlorochromatii CaD3.</title>
        <authorList>
            <person name="Copeland A."/>
            <person name="Lucas S."/>
            <person name="Lapidus A."/>
            <person name="Barry K."/>
            <person name="Detter J.C."/>
            <person name="Glavina T."/>
            <person name="Hammon N."/>
            <person name="Israni S."/>
            <person name="Pitluck S."/>
            <person name="Bryant D."/>
            <person name="Schmutz J."/>
            <person name="Larimer F."/>
            <person name="Land M."/>
            <person name="Kyrpides N."/>
            <person name="Ivanova N."/>
            <person name="Richardson P."/>
        </authorList>
    </citation>
    <scope>NUCLEOTIDE SEQUENCE [LARGE SCALE GENOMIC DNA]</scope>
    <source>
        <strain evidence="17">CaD3</strain>
    </source>
</reference>
<dbReference type="HOGENOM" id="CLU_038343_4_2_10"/>
<dbReference type="GO" id="GO:0046930">
    <property type="term" value="C:pore complex"/>
    <property type="evidence" value="ECO:0007669"/>
    <property type="project" value="UniProtKB-KW"/>
</dbReference>
<evidence type="ECO:0000256" key="13">
    <source>
        <dbReference type="ARBA" id="ARBA00023237"/>
    </source>
</evidence>
<dbReference type="EMBL" id="CP000108">
    <property type="protein sequence ID" value="ABB27921.1"/>
    <property type="molecule type" value="Genomic_DNA"/>
</dbReference>
<dbReference type="Pfam" id="PF22461">
    <property type="entry name" value="SLBB_2"/>
    <property type="match status" value="1"/>
</dbReference>
<keyword evidence="9" id="KW-0406">Ion transport</keyword>
<comment type="similarity">
    <text evidence="2">Belongs to the BexD/CtrA/VexA family.</text>
</comment>
<accession>Q3ASV4</accession>
<dbReference type="Gene3D" id="3.10.560.10">
    <property type="entry name" value="Outer membrane lipoprotein wza domain like"/>
    <property type="match status" value="1"/>
</dbReference>
<dbReference type="GO" id="GO:0015159">
    <property type="term" value="F:polysaccharide transmembrane transporter activity"/>
    <property type="evidence" value="ECO:0007669"/>
    <property type="project" value="InterPro"/>
</dbReference>
<keyword evidence="13" id="KW-0998">Cell outer membrane</keyword>
<dbReference type="InterPro" id="IPR003715">
    <property type="entry name" value="Poly_export_N"/>
</dbReference>
<evidence type="ECO:0000259" key="15">
    <source>
        <dbReference type="Pfam" id="PF02563"/>
    </source>
</evidence>
<dbReference type="STRING" id="340177.Cag_0648"/>
<evidence type="ECO:0000256" key="6">
    <source>
        <dbReference type="ARBA" id="ARBA00022692"/>
    </source>
</evidence>
<dbReference type="InterPro" id="IPR054765">
    <property type="entry name" value="SLBB_dom"/>
</dbReference>
<dbReference type="GO" id="GO:0006811">
    <property type="term" value="P:monoatomic ion transport"/>
    <property type="evidence" value="ECO:0007669"/>
    <property type="project" value="UniProtKB-KW"/>
</dbReference>
<keyword evidence="8" id="KW-0625">Polysaccharide transport</keyword>